<evidence type="ECO:0000313" key="3">
    <source>
        <dbReference type="Proteomes" id="UP000595140"/>
    </source>
</evidence>
<evidence type="ECO:0000313" key="2">
    <source>
        <dbReference type="EMBL" id="VFQ64146.1"/>
    </source>
</evidence>
<dbReference type="EMBL" id="OOIL02000370">
    <property type="protein sequence ID" value="VFQ64146.1"/>
    <property type="molecule type" value="Genomic_DNA"/>
</dbReference>
<evidence type="ECO:0000256" key="1">
    <source>
        <dbReference type="SAM" id="MobiDB-lite"/>
    </source>
</evidence>
<name>A0A484KPY9_9ASTE</name>
<proteinExistence type="predicted"/>
<feature type="region of interest" description="Disordered" evidence="1">
    <location>
        <begin position="45"/>
        <end position="94"/>
    </location>
</feature>
<feature type="compositionally biased region" description="Low complexity" evidence="1">
    <location>
        <begin position="85"/>
        <end position="94"/>
    </location>
</feature>
<dbReference type="PANTHER" id="PTHR33167:SF26">
    <property type="entry name" value="EXPRESSED PROTEIN"/>
    <property type="match status" value="1"/>
</dbReference>
<gene>
    <name evidence="2" type="ORF">CCAM_LOCUS5922</name>
</gene>
<dbReference type="OrthoDB" id="666348at2759"/>
<dbReference type="Proteomes" id="UP000595140">
    <property type="component" value="Unassembled WGS sequence"/>
</dbReference>
<reference evidence="2 3" key="1">
    <citation type="submission" date="2018-04" db="EMBL/GenBank/DDBJ databases">
        <authorList>
            <person name="Vogel A."/>
        </authorList>
    </citation>
    <scope>NUCLEOTIDE SEQUENCE [LARGE SCALE GENOMIC DNA]</scope>
</reference>
<sequence length="150" mass="17093">MEKILNPYDMEYMKMAMLKHEETFKQQLYELHRLYKTQKILMKGTRKQKRAIRESGGGGGGDESELELTLGPSCYHRRSGKNTPFSSSSSSSFSFSSTEELKWGVDELPEAFDRSFHGGGQNRPNVEDVQQFGSNNSPWHFQALSLNMTS</sequence>
<accession>A0A484KPY9</accession>
<organism evidence="2 3">
    <name type="scientific">Cuscuta campestris</name>
    <dbReference type="NCBI Taxonomy" id="132261"/>
    <lineage>
        <taxon>Eukaryota</taxon>
        <taxon>Viridiplantae</taxon>
        <taxon>Streptophyta</taxon>
        <taxon>Embryophyta</taxon>
        <taxon>Tracheophyta</taxon>
        <taxon>Spermatophyta</taxon>
        <taxon>Magnoliopsida</taxon>
        <taxon>eudicotyledons</taxon>
        <taxon>Gunneridae</taxon>
        <taxon>Pentapetalae</taxon>
        <taxon>asterids</taxon>
        <taxon>lamiids</taxon>
        <taxon>Solanales</taxon>
        <taxon>Convolvulaceae</taxon>
        <taxon>Cuscuteae</taxon>
        <taxon>Cuscuta</taxon>
        <taxon>Cuscuta subgen. Grammica</taxon>
        <taxon>Cuscuta sect. Cleistogrammica</taxon>
    </lineage>
</organism>
<protein>
    <submittedName>
        <fullName evidence="2">Uncharacterized protein</fullName>
    </submittedName>
</protein>
<keyword evidence="3" id="KW-1185">Reference proteome</keyword>
<dbReference type="PANTHER" id="PTHR33167">
    <property type="entry name" value="TRANSCRIPTION FACTOR, PUTATIVE (DUF863)-RELATED"/>
    <property type="match status" value="1"/>
</dbReference>
<dbReference type="AlphaFoldDB" id="A0A484KPY9"/>